<evidence type="ECO:0000313" key="3">
    <source>
        <dbReference type="EMBL" id="HIQ64240.1"/>
    </source>
</evidence>
<feature type="region of interest" description="Disordered" evidence="1">
    <location>
        <begin position="118"/>
        <end position="148"/>
    </location>
</feature>
<dbReference type="EMBL" id="DVFU01000018">
    <property type="protein sequence ID" value="HIQ64240.1"/>
    <property type="molecule type" value="Genomic_DNA"/>
</dbReference>
<keyword evidence="2" id="KW-1133">Transmembrane helix</keyword>
<evidence type="ECO:0000256" key="2">
    <source>
        <dbReference type="SAM" id="Phobius"/>
    </source>
</evidence>
<feature type="transmembrane region" description="Helical" evidence="2">
    <location>
        <begin position="15"/>
        <end position="34"/>
    </location>
</feature>
<evidence type="ECO:0000313" key="4">
    <source>
        <dbReference type="Proteomes" id="UP000886725"/>
    </source>
</evidence>
<accession>A0A9D0YYL5</accession>
<proteinExistence type="predicted"/>
<reference evidence="3" key="2">
    <citation type="journal article" date="2021" name="PeerJ">
        <title>Extensive microbial diversity within the chicken gut microbiome revealed by metagenomics and culture.</title>
        <authorList>
            <person name="Gilroy R."/>
            <person name="Ravi A."/>
            <person name="Getino M."/>
            <person name="Pursley I."/>
            <person name="Horton D.L."/>
            <person name="Alikhan N.F."/>
            <person name="Baker D."/>
            <person name="Gharbi K."/>
            <person name="Hall N."/>
            <person name="Watson M."/>
            <person name="Adriaenssens E.M."/>
            <person name="Foster-Nyarko E."/>
            <person name="Jarju S."/>
            <person name="Secka A."/>
            <person name="Antonio M."/>
            <person name="Oren A."/>
            <person name="Chaudhuri R.R."/>
            <person name="La Ragione R."/>
            <person name="Hildebrand F."/>
            <person name="Pallen M.J."/>
        </authorList>
    </citation>
    <scope>NUCLEOTIDE SEQUENCE</scope>
    <source>
        <strain evidence="3">CHK165-10780</strain>
    </source>
</reference>
<organism evidence="3 4">
    <name type="scientific">Candidatus Faecenecus gallistercoris</name>
    <dbReference type="NCBI Taxonomy" id="2840793"/>
    <lineage>
        <taxon>Bacteria</taxon>
        <taxon>Bacillati</taxon>
        <taxon>Bacillota</taxon>
        <taxon>Bacillota incertae sedis</taxon>
        <taxon>Candidatus Faecenecus</taxon>
    </lineage>
</organism>
<dbReference type="Proteomes" id="UP000886725">
    <property type="component" value="Unassembled WGS sequence"/>
</dbReference>
<comment type="caution">
    <text evidence="3">The sequence shown here is derived from an EMBL/GenBank/DDBJ whole genome shotgun (WGS) entry which is preliminary data.</text>
</comment>
<keyword evidence="2" id="KW-0812">Transmembrane</keyword>
<feature type="compositionally biased region" description="Low complexity" evidence="1">
    <location>
        <begin position="124"/>
        <end position="136"/>
    </location>
</feature>
<name>A0A9D0YYL5_9FIRM</name>
<protein>
    <submittedName>
        <fullName evidence="3">Uncharacterized protein</fullName>
    </submittedName>
</protein>
<reference evidence="3" key="1">
    <citation type="submission" date="2020-10" db="EMBL/GenBank/DDBJ databases">
        <authorList>
            <person name="Gilroy R."/>
        </authorList>
    </citation>
    <scope>NUCLEOTIDE SEQUENCE</scope>
    <source>
        <strain evidence="3">CHK165-10780</strain>
    </source>
</reference>
<dbReference type="AlphaFoldDB" id="A0A9D0YYL5"/>
<sequence length="423" mass="48122">MMGSILGNNISNEIYFVYGLIAVVLILIVVILVMDHQAKRRLHKNLFNNKVLRKNLKHLEETGELPVVAPKKKEEKPFIPITKVEPIVLKSSKKQNQTLDPVDFATSFQEPVQPVKKESVVSAPSTPKVSVSMSSSETEKREPAVTVPKQTTNRPVLEEFKMPKPVPKIKPVEVAPEKPMPSPKKTEIPDVEILDFATEEPRSLYQTRITMPEIPVLAPEPATPSRPKPYEGKIPSYFDEIPRIIQDTPTPKISVEPESVEVLKVAPKVSDKKREELKELARQSQIDYIEEDDALEKTQAQLEIEKITSLLEDNEESDTLIEQTMFEKEQEASAIISMDELMKRSDELYNANERMQYLAEEDSPITIEELKRKVEKEHAASIRVDLNQEDVKKERDDTRRYRATSIMASIYAPDGTTDDIETI</sequence>
<evidence type="ECO:0000256" key="1">
    <source>
        <dbReference type="SAM" id="MobiDB-lite"/>
    </source>
</evidence>
<keyword evidence="2" id="KW-0472">Membrane</keyword>
<gene>
    <name evidence="3" type="ORF">IAC85_00715</name>
</gene>